<accession>A0A2V2N907</accession>
<keyword evidence="2 5" id="KW-0235">DNA replication</keyword>
<evidence type="ECO:0000313" key="8">
    <source>
        <dbReference type="Proteomes" id="UP000245657"/>
    </source>
</evidence>
<evidence type="ECO:0000259" key="6">
    <source>
        <dbReference type="SMART" id="SM01074"/>
    </source>
</evidence>
<dbReference type="HAMAP" id="MF_01407">
    <property type="entry name" value="ORC1_type_DNA_replic_protein"/>
    <property type="match status" value="1"/>
</dbReference>
<dbReference type="GO" id="GO:0006260">
    <property type="term" value="P:DNA replication"/>
    <property type="evidence" value="ECO:0007669"/>
    <property type="project" value="UniProtKB-UniRule"/>
</dbReference>
<dbReference type="Gene3D" id="1.10.8.60">
    <property type="match status" value="1"/>
</dbReference>
<dbReference type="InterPro" id="IPR049945">
    <property type="entry name" value="AAA_22"/>
</dbReference>
<proteinExistence type="inferred from homology"/>
<dbReference type="GeneID" id="97548919"/>
<feature type="domain" description="Cdc6 C-terminal" evidence="6">
    <location>
        <begin position="300"/>
        <end position="374"/>
    </location>
</feature>
<evidence type="ECO:0000256" key="4">
    <source>
        <dbReference type="ARBA" id="ARBA00022840"/>
    </source>
</evidence>
<feature type="binding site" evidence="5">
    <location>
        <position position="207"/>
    </location>
    <ligand>
        <name>ATP</name>
        <dbReference type="ChEBI" id="CHEBI:30616"/>
    </ligand>
</feature>
<dbReference type="PANTHER" id="PTHR10763">
    <property type="entry name" value="CELL DIVISION CONTROL PROTEIN 6-RELATED"/>
    <property type="match status" value="1"/>
</dbReference>
<keyword evidence="3 5" id="KW-0547">Nucleotide-binding</keyword>
<comment type="similarity">
    <text evidence="1 5">Belongs to the CDC6/cdc18 family.</text>
</comment>
<protein>
    <recommendedName>
        <fullName evidence="5">ORC1-type DNA replication protein</fullName>
    </recommendedName>
</protein>
<dbReference type="InterPro" id="IPR055237">
    <property type="entry name" value="Cdc6_lid"/>
</dbReference>
<name>A0A2V2N907_9EURY</name>
<reference evidence="7 8" key="1">
    <citation type="submission" date="2018-05" db="EMBL/GenBank/DDBJ databases">
        <title>Draft genome of Methanospirillum lacunae Ki8-1.</title>
        <authorList>
            <person name="Dueholm M.S."/>
            <person name="Nielsen P.H."/>
            <person name="Bakmann L.F."/>
            <person name="Otzen D.E."/>
        </authorList>
    </citation>
    <scope>NUCLEOTIDE SEQUENCE [LARGE SCALE GENOMIC DNA]</scope>
    <source>
        <strain evidence="7 8">Ki8-1</strain>
    </source>
</reference>
<comment type="caution">
    <text evidence="7">The sequence shown here is derived from an EMBL/GenBank/DDBJ whole genome shotgun (WGS) entry which is preliminary data.</text>
</comment>
<dbReference type="GO" id="GO:0016887">
    <property type="term" value="F:ATP hydrolysis activity"/>
    <property type="evidence" value="ECO:0007669"/>
    <property type="project" value="InterPro"/>
</dbReference>
<comment type="function">
    <text evidence="5">Involved in regulation of DNA replication.</text>
</comment>
<dbReference type="Gene3D" id="1.10.10.10">
    <property type="entry name" value="Winged helix-like DNA-binding domain superfamily/Winged helix DNA-binding domain"/>
    <property type="match status" value="1"/>
</dbReference>
<dbReference type="SUPFAM" id="SSF46785">
    <property type="entry name" value="Winged helix' DNA-binding domain"/>
    <property type="match status" value="1"/>
</dbReference>
<feature type="binding site" evidence="5">
    <location>
        <begin position="63"/>
        <end position="67"/>
    </location>
    <ligand>
        <name>ATP</name>
        <dbReference type="ChEBI" id="CHEBI:30616"/>
    </ligand>
</feature>
<keyword evidence="4 5" id="KW-0067">ATP-binding</keyword>
<dbReference type="SUPFAM" id="SSF52540">
    <property type="entry name" value="P-loop containing nucleoside triphosphate hydrolases"/>
    <property type="match status" value="1"/>
</dbReference>
<dbReference type="InterPro" id="IPR014277">
    <property type="entry name" value="Orc1/Cdc6_arc"/>
</dbReference>
<evidence type="ECO:0000256" key="5">
    <source>
        <dbReference type="HAMAP-Rule" id="MF_01407"/>
    </source>
</evidence>
<keyword evidence="7" id="KW-0132">Cell division</keyword>
<dbReference type="PANTHER" id="PTHR10763:SF26">
    <property type="entry name" value="CELL DIVISION CONTROL PROTEIN 6 HOMOLOG"/>
    <property type="match status" value="1"/>
</dbReference>
<feature type="binding site" evidence="5">
    <location>
        <position position="219"/>
    </location>
    <ligand>
        <name>ATP</name>
        <dbReference type="ChEBI" id="CHEBI:30616"/>
    </ligand>
</feature>
<dbReference type="AlphaFoldDB" id="A0A2V2N907"/>
<dbReference type="InterPro" id="IPR036390">
    <property type="entry name" value="WH_DNA-bd_sf"/>
</dbReference>
<dbReference type="GO" id="GO:0051301">
    <property type="term" value="P:cell division"/>
    <property type="evidence" value="ECO:0007669"/>
    <property type="project" value="UniProtKB-KW"/>
</dbReference>
<dbReference type="Pfam" id="PF22703">
    <property type="entry name" value="Cdc6_lid"/>
    <property type="match status" value="1"/>
</dbReference>
<sequence>MPKKSLLMWDETLFRDPDVFEIDYIPDQFNYRENQMRELSFLLRPGLKGGRPLNAIIKGTPGTGKTTSVRKIFSDLDDIDSMMVPVQVNCQIENTRFSILSEIYKKLTGHGPSAAGNSFKRVFESIAQSMIEQNRVVVVALDDANYLMVENELNKILYILLRSHEAYPGTRVGVIVIISDMEVDLSREIDSRVRSVFSPTEIYFPPYAEAEIFNILRERVLQGFYPGVLPDDMLRIITAHTMAAGDLRVGIDMLKRSALNAEMAAEREISREHIREAYKVSKYVHLQYSLKSLSTEEKDLIKLIAKASKADEQLTTGDLFEVAKKDLKIGYTSFYEMVQKLDSLRLLNLQFKEGRGRTRLINLRYDPDKILLYL</sequence>
<dbReference type="Gene3D" id="3.40.50.300">
    <property type="entry name" value="P-loop containing nucleotide triphosphate hydrolases"/>
    <property type="match status" value="1"/>
</dbReference>
<dbReference type="GO" id="GO:0005524">
    <property type="term" value="F:ATP binding"/>
    <property type="evidence" value="ECO:0007669"/>
    <property type="project" value="UniProtKB-UniRule"/>
</dbReference>
<dbReference type="InterPro" id="IPR027417">
    <property type="entry name" value="P-loop_NTPase"/>
</dbReference>
<evidence type="ECO:0000313" key="7">
    <source>
        <dbReference type="EMBL" id="PWR72988.1"/>
    </source>
</evidence>
<dbReference type="InterPro" id="IPR050311">
    <property type="entry name" value="ORC1/CDC6"/>
</dbReference>
<dbReference type="SMART" id="SM01074">
    <property type="entry name" value="Cdc6_C"/>
    <property type="match status" value="1"/>
</dbReference>
<evidence type="ECO:0000256" key="2">
    <source>
        <dbReference type="ARBA" id="ARBA00022705"/>
    </source>
</evidence>
<gene>
    <name evidence="7" type="primary">cdc6</name>
    <name evidence="7" type="ORF">DK846_05780</name>
</gene>
<evidence type="ECO:0000256" key="1">
    <source>
        <dbReference type="ARBA" id="ARBA00006184"/>
    </source>
</evidence>
<dbReference type="OrthoDB" id="53276at2157"/>
<keyword evidence="8" id="KW-1185">Reference proteome</keyword>
<dbReference type="EMBL" id="QGMY01000005">
    <property type="protein sequence ID" value="PWR72988.1"/>
    <property type="molecule type" value="Genomic_DNA"/>
</dbReference>
<dbReference type="NCBIfam" id="TIGR02928">
    <property type="entry name" value="orc1/cdc6 family replication initiation protein"/>
    <property type="match status" value="1"/>
</dbReference>
<dbReference type="InterPro" id="IPR036388">
    <property type="entry name" value="WH-like_DNA-bd_sf"/>
</dbReference>
<dbReference type="NCBIfam" id="NF001624">
    <property type="entry name" value="PRK00411.1-2"/>
    <property type="match status" value="1"/>
</dbReference>
<evidence type="ECO:0000256" key="3">
    <source>
        <dbReference type="ARBA" id="ARBA00022741"/>
    </source>
</evidence>
<keyword evidence="7" id="KW-0131">Cell cycle</keyword>
<dbReference type="Pfam" id="PF13401">
    <property type="entry name" value="AAA_22"/>
    <property type="match status" value="1"/>
</dbReference>
<dbReference type="Proteomes" id="UP000245657">
    <property type="component" value="Unassembled WGS sequence"/>
</dbReference>
<dbReference type="InterPro" id="IPR015163">
    <property type="entry name" value="Cdc6_C"/>
</dbReference>
<organism evidence="7 8">
    <name type="scientific">Methanospirillum lacunae</name>
    <dbReference type="NCBI Taxonomy" id="668570"/>
    <lineage>
        <taxon>Archaea</taxon>
        <taxon>Methanobacteriati</taxon>
        <taxon>Methanobacteriota</taxon>
        <taxon>Stenosarchaea group</taxon>
        <taxon>Methanomicrobia</taxon>
        <taxon>Methanomicrobiales</taxon>
        <taxon>Methanospirillaceae</taxon>
        <taxon>Methanospirillum</taxon>
    </lineage>
</organism>
<dbReference type="RefSeq" id="WP_109967993.1">
    <property type="nucleotide sequence ID" value="NZ_CP176093.1"/>
</dbReference>